<dbReference type="Pfam" id="PF08584">
    <property type="entry name" value="Ribonuc_P_40"/>
    <property type="match status" value="1"/>
</dbReference>
<comment type="caution">
    <text evidence="1">The sequence shown here is derived from an EMBL/GenBank/DDBJ whole genome shotgun (WGS) entry which is preliminary data.</text>
</comment>
<organism evidence="1 2">
    <name type="scientific">Cryptolaemus montrouzieri</name>
    <dbReference type="NCBI Taxonomy" id="559131"/>
    <lineage>
        <taxon>Eukaryota</taxon>
        <taxon>Metazoa</taxon>
        <taxon>Ecdysozoa</taxon>
        <taxon>Arthropoda</taxon>
        <taxon>Hexapoda</taxon>
        <taxon>Insecta</taxon>
        <taxon>Pterygota</taxon>
        <taxon>Neoptera</taxon>
        <taxon>Endopterygota</taxon>
        <taxon>Coleoptera</taxon>
        <taxon>Polyphaga</taxon>
        <taxon>Cucujiformia</taxon>
        <taxon>Coccinelloidea</taxon>
        <taxon>Coccinellidae</taxon>
        <taxon>Scymninae</taxon>
        <taxon>Scymnini</taxon>
        <taxon>Cryptolaemus</taxon>
    </lineage>
</organism>
<dbReference type="Gene3D" id="3.80.10.10">
    <property type="entry name" value="Ribonuclease Inhibitor"/>
    <property type="match status" value="2"/>
</dbReference>
<dbReference type="PANTHER" id="PTHR15396">
    <property type="entry name" value="RIBONUCLEASE P PROTEIN SUBUNIT P40"/>
    <property type="match status" value="1"/>
</dbReference>
<dbReference type="InterPro" id="IPR032675">
    <property type="entry name" value="LRR_dom_sf"/>
</dbReference>
<name>A0ABD2NPQ2_9CUCU</name>
<gene>
    <name evidence="1" type="ORF">HHI36_003832</name>
</gene>
<dbReference type="AlphaFoldDB" id="A0ABD2NPQ2"/>
<evidence type="ECO:0000313" key="1">
    <source>
        <dbReference type="EMBL" id="KAL3280600.1"/>
    </source>
</evidence>
<reference evidence="1 2" key="1">
    <citation type="journal article" date="2021" name="BMC Biol.">
        <title>Horizontally acquired antibacterial genes associated with adaptive radiation of ladybird beetles.</title>
        <authorList>
            <person name="Li H.S."/>
            <person name="Tang X.F."/>
            <person name="Huang Y.H."/>
            <person name="Xu Z.Y."/>
            <person name="Chen M.L."/>
            <person name="Du X.Y."/>
            <person name="Qiu B.Y."/>
            <person name="Chen P.T."/>
            <person name="Zhang W."/>
            <person name="Slipinski A."/>
            <person name="Escalona H.E."/>
            <person name="Waterhouse R.M."/>
            <person name="Zwick A."/>
            <person name="Pang H."/>
        </authorList>
    </citation>
    <scope>NUCLEOTIDE SEQUENCE [LARGE SCALE GENOMIC DNA]</scope>
    <source>
        <strain evidence="1">SYSU2018</strain>
    </source>
</reference>
<keyword evidence="2" id="KW-1185">Reference proteome</keyword>
<dbReference type="PANTHER" id="PTHR15396:SF1">
    <property type="entry name" value="RIBONUCLEASE P PROTEIN SUBUNIT P40"/>
    <property type="match status" value="1"/>
</dbReference>
<accession>A0ABD2NPQ2</accession>
<dbReference type="InterPro" id="IPR013893">
    <property type="entry name" value="RNase_P_Rpp40"/>
</dbReference>
<dbReference type="EMBL" id="JABFTP020000144">
    <property type="protein sequence ID" value="KAL3280600.1"/>
    <property type="molecule type" value="Genomic_DNA"/>
</dbReference>
<dbReference type="Proteomes" id="UP001516400">
    <property type="component" value="Unassembled WGS sequence"/>
</dbReference>
<dbReference type="SUPFAM" id="SSF52047">
    <property type="entry name" value="RNI-like"/>
    <property type="match status" value="2"/>
</dbReference>
<proteinExistence type="predicted"/>
<sequence>MLCPEVLNFEEPASIFQSQKVEKDSCLKKLNEFNFVHSVTVILPDTLKVPNTFGLEIASCDYYKISSLNIGELVTDKFLHSFIYSGNFNLLSINTRIDCDNCVAITSTGQLVLNLDKITFQTLGLEGKISHFHNLSRKNTTMPTHRQVTPLQTLALQSVGTMVTSLAPQMIAEIKLLQDPQLIPQILQNKLDCISKLLITHVPFYLIDKMAVEVLQAVKGLIEKTKKNYYPRTSMSRFLIEMNVVVSLTEVVINNSLREIYFSDWPKIMRYVLYKNLYKMSGLEVLNLGSCTGGWRTSEHDKYILHGITNMKNLRSLCLCFDCTDSVLQVLCENCPNIQCLDVTSSRSVTDRSIPSLRKCLQLRELQLHRTSVTNEGLAQLLQGLPRVQDIGRCDEFGNVIKYLKQNLNATGPFALRKIQTRDLSTENLRLFVEMFPNIECVSLFHDEEISDLTVFSSLDHLKELKLLSCAFYGDYLKQLLEVRGTNITTLHLEHVEEIDLNVLMHISRYCPYLKSLVVYNCDFLSTTTHSFNNWNVPQFQNLERLFWMVDGALTHLEYILLNAFSIKNIHLGSSTGINHRSIVKLLKANPMKNLEELRILFSSDMNMETVELILASCVNLKVLSELESWQGISLEELKCFKNHIYRNNFDLDIRPTLSYY</sequence>
<evidence type="ECO:0000313" key="2">
    <source>
        <dbReference type="Proteomes" id="UP001516400"/>
    </source>
</evidence>
<protein>
    <submittedName>
        <fullName evidence="1">Uncharacterized protein</fullName>
    </submittedName>
</protein>